<dbReference type="GO" id="GO:0000981">
    <property type="term" value="F:DNA-binding transcription factor activity, RNA polymerase II-specific"/>
    <property type="evidence" value="ECO:0007669"/>
    <property type="project" value="TreeGrafter"/>
</dbReference>
<dbReference type="SMART" id="SM00353">
    <property type="entry name" value="HLH"/>
    <property type="match status" value="1"/>
</dbReference>
<dbReference type="PANTHER" id="PTHR16223:SF238">
    <property type="entry name" value="TRANSCRIPTION FACTOR BHLH114"/>
    <property type="match status" value="1"/>
</dbReference>
<name>A0AA38GE96_TAXCH</name>
<comment type="subcellular location">
    <subcellularLocation>
        <location evidence="1">Nucleus</location>
    </subcellularLocation>
</comment>
<gene>
    <name evidence="9" type="ORF">KI387_021916</name>
</gene>
<evidence type="ECO:0000256" key="6">
    <source>
        <dbReference type="ARBA" id="ARBA00023242"/>
    </source>
</evidence>
<dbReference type="OMA" id="DYWSPSL"/>
<keyword evidence="10" id="KW-1185">Reference proteome</keyword>
<keyword evidence="6" id="KW-0539">Nucleus</keyword>
<evidence type="ECO:0000256" key="1">
    <source>
        <dbReference type="ARBA" id="ARBA00004123"/>
    </source>
</evidence>
<feature type="non-terminal residue" evidence="9">
    <location>
        <position position="1"/>
    </location>
</feature>
<keyword evidence="3" id="KW-0805">Transcription regulation</keyword>
<reference evidence="9 10" key="1">
    <citation type="journal article" date="2021" name="Nat. Plants">
        <title>The Taxus genome provides insights into paclitaxel biosynthesis.</title>
        <authorList>
            <person name="Xiong X."/>
            <person name="Gou J."/>
            <person name="Liao Q."/>
            <person name="Li Y."/>
            <person name="Zhou Q."/>
            <person name="Bi G."/>
            <person name="Li C."/>
            <person name="Du R."/>
            <person name="Wang X."/>
            <person name="Sun T."/>
            <person name="Guo L."/>
            <person name="Liang H."/>
            <person name="Lu P."/>
            <person name="Wu Y."/>
            <person name="Zhang Z."/>
            <person name="Ro D.K."/>
            <person name="Shang Y."/>
            <person name="Huang S."/>
            <person name="Yan J."/>
        </authorList>
    </citation>
    <scope>NUCLEOTIDE SEQUENCE [LARGE SCALE GENOMIC DNA]</scope>
    <source>
        <strain evidence="9">Ta-2019</strain>
    </source>
</reference>
<dbReference type="InterPro" id="IPR036638">
    <property type="entry name" value="HLH_DNA-bd_sf"/>
</dbReference>
<comment type="caution">
    <text evidence="9">The sequence shown here is derived from an EMBL/GenBank/DDBJ whole genome shotgun (WGS) entry which is preliminary data.</text>
</comment>
<feature type="domain" description="BHLH" evidence="8">
    <location>
        <begin position="326"/>
        <end position="375"/>
    </location>
</feature>
<dbReference type="SUPFAM" id="SSF47459">
    <property type="entry name" value="HLH, helix-loop-helix DNA-binding domain"/>
    <property type="match status" value="1"/>
</dbReference>
<protein>
    <recommendedName>
        <fullName evidence="8">BHLH domain-containing protein</fullName>
    </recommendedName>
</protein>
<keyword evidence="4" id="KW-0238">DNA-binding</keyword>
<dbReference type="InterPro" id="IPR045843">
    <property type="entry name" value="IND-like"/>
</dbReference>
<dbReference type="GO" id="GO:0005634">
    <property type="term" value="C:nucleus"/>
    <property type="evidence" value="ECO:0007669"/>
    <property type="project" value="UniProtKB-SubCell"/>
</dbReference>
<evidence type="ECO:0000259" key="8">
    <source>
        <dbReference type="PROSITE" id="PS50888"/>
    </source>
</evidence>
<dbReference type="PROSITE" id="PS50888">
    <property type="entry name" value="BHLH"/>
    <property type="match status" value="1"/>
</dbReference>
<evidence type="ECO:0000256" key="5">
    <source>
        <dbReference type="ARBA" id="ARBA00023163"/>
    </source>
</evidence>
<dbReference type="InterPro" id="IPR011598">
    <property type="entry name" value="bHLH_dom"/>
</dbReference>
<dbReference type="Gene3D" id="4.10.280.10">
    <property type="entry name" value="Helix-loop-helix DNA-binding domain"/>
    <property type="match status" value="1"/>
</dbReference>
<evidence type="ECO:0000256" key="7">
    <source>
        <dbReference type="SAM" id="MobiDB-lite"/>
    </source>
</evidence>
<evidence type="ECO:0000313" key="10">
    <source>
        <dbReference type="Proteomes" id="UP000824469"/>
    </source>
</evidence>
<keyword evidence="5" id="KW-0804">Transcription</keyword>
<dbReference type="Proteomes" id="UP000824469">
    <property type="component" value="Unassembled WGS sequence"/>
</dbReference>
<dbReference type="EMBL" id="JAHRHJ020000004">
    <property type="protein sequence ID" value="KAH9320147.1"/>
    <property type="molecule type" value="Genomic_DNA"/>
</dbReference>
<sequence>HPGSLLDSSVQMGSFGGVPDSHVWSQEFLMESGGNDQNMQNNFSPHLNEVLCNSRSLRQDEQQLLSQECDQNHLKKMEEMSSGWELRSQLTPNFQPEDSLSLSNSIAGKHQIPSLSTFSLQVLDDRLQNACSLSDIGSSWSMSPSSYTHSGLDMSILPQFHLGTVKEEYNPIATYSTTNSPTTFLQAFGPPDPYKTNESGLTNMLESHGSKTILKSHHLVPMNPDYSVHHAHAFLPPIPSKLLTFGNSNCLNMPVMDFMNSKPTDMRIQRPHSSYLQEGKQKLHNSHQNRSMQSLHGGPDSISDQKRSSSSGHESTSDVVFKRPRLETNSSLSTFKVRKEKLGDRITALQQLVSPFGKTDTASVLLEAIGYIKFLQEQVRALSMPYMKTGCSSTAQGDQKGWGSSEQKDSNEARQDLRSRGLCLVPLSCTLHVANDNGADYWSPSLG</sequence>
<feature type="non-terminal residue" evidence="9">
    <location>
        <position position="447"/>
    </location>
</feature>
<organism evidence="9 10">
    <name type="scientific">Taxus chinensis</name>
    <name type="common">Chinese yew</name>
    <name type="synonym">Taxus wallichiana var. chinensis</name>
    <dbReference type="NCBI Taxonomy" id="29808"/>
    <lineage>
        <taxon>Eukaryota</taxon>
        <taxon>Viridiplantae</taxon>
        <taxon>Streptophyta</taxon>
        <taxon>Embryophyta</taxon>
        <taxon>Tracheophyta</taxon>
        <taxon>Spermatophyta</taxon>
        <taxon>Pinopsida</taxon>
        <taxon>Pinidae</taxon>
        <taxon>Conifers II</taxon>
        <taxon>Cupressales</taxon>
        <taxon>Taxaceae</taxon>
        <taxon>Taxus</taxon>
    </lineage>
</organism>
<evidence type="ECO:0000256" key="3">
    <source>
        <dbReference type="ARBA" id="ARBA00023015"/>
    </source>
</evidence>
<dbReference type="GO" id="GO:0046983">
    <property type="term" value="F:protein dimerization activity"/>
    <property type="evidence" value="ECO:0007669"/>
    <property type="project" value="InterPro"/>
</dbReference>
<dbReference type="GO" id="GO:0000978">
    <property type="term" value="F:RNA polymerase II cis-regulatory region sequence-specific DNA binding"/>
    <property type="evidence" value="ECO:0007669"/>
    <property type="project" value="TreeGrafter"/>
</dbReference>
<feature type="compositionally biased region" description="Polar residues" evidence="7">
    <location>
        <begin position="393"/>
        <end position="405"/>
    </location>
</feature>
<feature type="region of interest" description="Disordered" evidence="7">
    <location>
        <begin position="393"/>
        <end position="413"/>
    </location>
</feature>
<dbReference type="AlphaFoldDB" id="A0AA38GE96"/>
<dbReference type="CDD" id="cd11393">
    <property type="entry name" value="bHLH_AtbHLH_like"/>
    <property type="match status" value="1"/>
</dbReference>
<evidence type="ECO:0000256" key="2">
    <source>
        <dbReference type="ARBA" id="ARBA00011738"/>
    </source>
</evidence>
<evidence type="ECO:0000256" key="4">
    <source>
        <dbReference type="ARBA" id="ARBA00023125"/>
    </source>
</evidence>
<dbReference type="PANTHER" id="PTHR16223">
    <property type="entry name" value="TRANSCRIPTION FACTOR BHLH83-RELATED"/>
    <property type="match status" value="1"/>
</dbReference>
<evidence type="ECO:0000313" key="9">
    <source>
        <dbReference type="EMBL" id="KAH9320147.1"/>
    </source>
</evidence>
<proteinExistence type="predicted"/>
<feature type="region of interest" description="Disordered" evidence="7">
    <location>
        <begin position="276"/>
        <end position="323"/>
    </location>
</feature>
<accession>A0AA38GE96</accession>
<dbReference type="InterPro" id="IPR045239">
    <property type="entry name" value="bHLH95_bHLH"/>
</dbReference>
<comment type="subunit">
    <text evidence="2">Homodimer.</text>
</comment>
<dbReference type="FunFam" id="4.10.280.10:FF:000032">
    <property type="entry name" value="Transcription factor bHLH123 family"/>
    <property type="match status" value="1"/>
</dbReference>